<gene>
    <name evidence="2" type="ORF">H9655_19205</name>
</gene>
<evidence type="ECO:0000313" key="3">
    <source>
        <dbReference type="Proteomes" id="UP000657931"/>
    </source>
</evidence>
<feature type="compositionally biased region" description="Basic and acidic residues" evidence="1">
    <location>
        <begin position="159"/>
        <end position="173"/>
    </location>
</feature>
<feature type="region of interest" description="Disordered" evidence="1">
    <location>
        <begin position="159"/>
        <end position="299"/>
    </location>
</feature>
<feature type="compositionally biased region" description="Basic and acidic residues" evidence="1">
    <location>
        <begin position="287"/>
        <end position="298"/>
    </location>
</feature>
<protein>
    <recommendedName>
        <fullName evidence="4">CARDB domain-containing protein</fullName>
    </recommendedName>
</protein>
<sequence>MRKQRLTPKRKRKRSFIHYSKIGIVASVIVLLLQQMNALGYFNVHFTSAEETINLQITKSELHVNEQTTLKVETTGHEVETIKIPEGMEYVETEKNINDENIISYNQEKREVVMNTMEADDKKVEIHLIGLEKGEYRIFAEANTGTLSNTVEITVKDKETIQEKKEEGSKEAEDKPEDDQTNQVIEEKPLDESDEGMDEETEDLGSQTIDNDNDTDEDKESETIDKDNDSDEDKESEKNKNEHTDQITSESVHINKDNENESKDTLIDSDSTNEENNNEPDINNEPTLKEDNEGKADNSVDQGVEEPLLFNQQPISTLNISPMNIWETDPRNYRLNLNDDVSGARVLFNPLKHSSSIDITYSPEDDSVDPWANGELDFYWNGSVGLDINLLEVINIFQLITIMNGGLGFAVYLNLPDYFSADSMLEAINYTSSELIIGNSSAFSITRNNFRKVDDSTLELTIRPSNSSENFFSLIAHAVWDIITTAGMDLKNFPVSFRIQVDVETLTANGHPTDESEGNVLTKGKLPPSPNNLIEGISVDFYPSEQVANLQQRKTILGIPYWENVSGAPVYVKPDQVGNPKISVTDSIPTWSHYISPWDNEEEYNVTTIDGFEEVTGVTTSLPGSIGSRELTLDLYKHRFDELDKSRFYRVVNFFDRTNETDGASLDHTPTSLQLNTPSTVSISGKDNNGIALSPVNVKVLDEAKSPELKLKNMETTEIAKGKSFDIPLEWKGETSKSISISYSLDEGAFQEVVESKENNNNKRYHDETITIPAIKMKVIIRYSLKSEIIIIGKPYKAWISQFWICW</sequence>
<comment type="caution">
    <text evidence="2">The sequence shown here is derived from an EMBL/GenBank/DDBJ whole genome shotgun (WGS) entry which is preliminary data.</text>
</comment>
<accession>A0ABR8QUF9</accession>
<name>A0ABR8QUF9_9BACI</name>
<dbReference type="RefSeq" id="WP_191816873.1">
    <property type="nucleotide sequence ID" value="NZ_JACSQT010000013.1"/>
</dbReference>
<evidence type="ECO:0000256" key="1">
    <source>
        <dbReference type="SAM" id="MobiDB-lite"/>
    </source>
</evidence>
<evidence type="ECO:0008006" key="4">
    <source>
        <dbReference type="Google" id="ProtNLM"/>
    </source>
</evidence>
<dbReference type="EMBL" id="JACSQT010000013">
    <property type="protein sequence ID" value="MBD7939171.1"/>
    <property type="molecule type" value="Genomic_DNA"/>
</dbReference>
<dbReference type="PANTHER" id="PTHR36812">
    <property type="entry name" value="NEUROFILAMENT TRIPLET M PROTEIN-LIKE PROTEIN"/>
    <property type="match status" value="1"/>
</dbReference>
<proteinExistence type="predicted"/>
<evidence type="ECO:0000313" key="2">
    <source>
        <dbReference type="EMBL" id="MBD7939171.1"/>
    </source>
</evidence>
<feature type="compositionally biased region" description="Acidic residues" evidence="1">
    <location>
        <begin position="211"/>
        <end position="220"/>
    </location>
</feature>
<feature type="compositionally biased region" description="Acidic residues" evidence="1">
    <location>
        <begin position="192"/>
        <end position="203"/>
    </location>
</feature>
<feature type="compositionally biased region" description="Basic and acidic residues" evidence="1">
    <location>
        <begin position="253"/>
        <end position="266"/>
    </location>
</feature>
<feature type="compositionally biased region" description="Basic and acidic residues" evidence="1">
    <location>
        <begin position="235"/>
        <end position="245"/>
    </location>
</feature>
<dbReference type="PANTHER" id="PTHR36812:SF9">
    <property type="entry name" value="MYB-LIKE PROTEIN X ISOFORM X1"/>
    <property type="match status" value="1"/>
</dbReference>
<organism evidence="2 3">
    <name type="scientific">Cytobacillus stercorigallinarum</name>
    <dbReference type="NCBI Taxonomy" id="2762240"/>
    <lineage>
        <taxon>Bacteria</taxon>
        <taxon>Bacillati</taxon>
        <taxon>Bacillota</taxon>
        <taxon>Bacilli</taxon>
        <taxon>Bacillales</taxon>
        <taxon>Bacillaceae</taxon>
        <taxon>Cytobacillus</taxon>
    </lineage>
</organism>
<reference evidence="2 3" key="1">
    <citation type="submission" date="2020-08" db="EMBL/GenBank/DDBJ databases">
        <title>A Genomic Blueprint of the Chicken Gut Microbiome.</title>
        <authorList>
            <person name="Gilroy R."/>
            <person name="Ravi A."/>
            <person name="Getino M."/>
            <person name="Pursley I."/>
            <person name="Horton D.L."/>
            <person name="Alikhan N.-F."/>
            <person name="Baker D."/>
            <person name="Gharbi K."/>
            <person name="Hall N."/>
            <person name="Watson M."/>
            <person name="Adriaenssens E.M."/>
            <person name="Foster-Nyarko E."/>
            <person name="Jarju S."/>
            <person name="Secka A."/>
            <person name="Antonio M."/>
            <person name="Oren A."/>
            <person name="Chaudhuri R."/>
            <person name="La Ragione R.M."/>
            <person name="Hildebrand F."/>
            <person name="Pallen M.J."/>
        </authorList>
    </citation>
    <scope>NUCLEOTIDE SEQUENCE [LARGE SCALE GENOMIC DNA]</scope>
    <source>
        <strain evidence="2 3">Sa5YUA1</strain>
    </source>
</reference>
<keyword evidence="3" id="KW-1185">Reference proteome</keyword>
<dbReference type="Proteomes" id="UP000657931">
    <property type="component" value="Unassembled WGS sequence"/>
</dbReference>